<reference evidence="2 3" key="1">
    <citation type="journal article" date="2015" name="Genome Biol. Evol.">
        <title>Comparative Genomics of a Bacterivorous Green Alga Reveals Evolutionary Causalities and Consequences of Phago-Mixotrophic Mode of Nutrition.</title>
        <authorList>
            <person name="Burns J.A."/>
            <person name="Paasch A."/>
            <person name="Narechania A."/>
            <person name="Kim E."/>
        </authorList>
    </citation>
    <scope>NUCLEOTIDE SEQUENCE [LARGE SCALE GENOMIC DNA]</scope>
    <source>
        <strain evidence="2 3">PLY_AMNH</strain>
    </source>
</reference>
<feature type="region of interest" description="Disordered" evidence="1">
    <location>
        <begin position="732"/>
        <end position="889"/>
    </location>
</feature>
<accession>A0AAE0F4J2</accession>
<feature type="compositionally biased region" description="Basic and acidic residues" evidence="1">
    <location>
        <begin position="783"/>
        <end position="797"/>
    </location>
</feature>
<comment type="caution">
    <text evidence="2">The sequence shown here is derived from an EMBL/GenBank/DDBJ whole genome shotgun (WGS) entry which is preliminary data.</text>
</comment>
<feature type="region of interest" description="Disordered" evidence="1">
    <location>
        <begin position="482"/>
        <end position="510"/>
    </location>
</feature>
<evidence type="ECO:0000256" key="1">
    <source>
        <dbReference type="SAM" id="MobiDB-lite"/>
    </source>
</evidence>
<dbReference type="Proteomes" id="UP001190700">
    <property type="component" value="Unassembled WGS sequence"/>
</dbReference>
<feature type="region of interest" description="Disordered" evidence="1">
    <location>
        <begin position="1"/>
        <end position="23"/>
    </location>
</feature>
<keyword evidence="3" id="KW-1185">Reference proteome</keyword>
<feature type="region of interest" description="Disordered" evidence="1">
    <location>
        <begin position="423"/>
        <end position="443"/>
    </location>
</feature>
<organism evidence="2 3">
    <name type="scientific">Cymbomonas tetramitiformis</name>
    <dbReference type="NCBI Taxonomy" id="36881"/>
    <lineage>
        <taxon>Eukaryota</taxon>
        <taxon>Viridiplantae</taxon>
        <taxon>Chlorophyta</taxon>
        <taxon>Pyramimonadophyceae</taxon>
        <taxon>Pyramimonadales</taxon>
        <taxon>Pyramimonadaceae</taxon>
        <taxon>Cymbomonas</taxon>
    </lineage>
</organism>
<sequence length="904" mass="100176">MQNNVFGPAPNSSDDEAEVGSSEDVGGDEIVALVADAKTAKQLEELLKKEVSFSTVQPVLQQCISALVNQSRAFAVLNQRVHQQDENINQLLSLVSSQTSVADELKVKVHRVVSSQEEIEASVKEAKETGEAHDQRLRDSAKSLSFIENHVKSNSHRITSNIVKIEELTDRVESVESSASNPDTAEAVVRTPVSTIDPSELMDLEKRLLDKLSEIEEDQETHKKEVVEAYEALKKEVPALASKTDVEQLRTDTAARATESERDLYKELKLLKEGLTASTEASQLTDNSYDESLRKLEDLISQAHNEATEAKRRITATSESLLKEMQSMFGRKLENYVTGKMVDINQQVKSLEAGFTAQAGAMSRVQHASAEVAVLSSTFATFQEEFRHLENDVVPNMTNDITVLHGVMRDAGYLLTELKSGMEEKEAGAAPPSTLAKSENADEEARQQLAQVSSQMNHLTRKLADLLALDEKIVRLQKRVEASEAETGELSMEFKERDESTQSQVSQATRDIESLQKQMGKRPTTVHMEEHISEMIERSAASVWFKCEAELIKLRALQDEASSLSHKDSEKAEEAQSNMLAMRQSLVELEAKRRVDYAEVVQKCEGIMENSKQGLFKQGEAQRSLVNKDLKKMRENVETVRPLVNNVQSKLEDIETCKAQQWQMGKTVLELTQRVQTLQTMVDSQTLQLSSGQGEAVKEEGNEGTQPPSNWEYALTSRCLSCSRPRTAEFMHEEHLPSDSRPGSPPGRKGSPPGIRAGSPDPEPPSQSPPKRLRPQSSFPSRGKSEAHKDHRTEIYRRSQTLQRRIMTKSARTPKTPDLTSLEAAPPQLRLPYGSPVRVPKSGVLTSSTISESATPSTMSKLSSGGSGPSLFNLTTSPRQTAQNPLEHDREFVPWMNPTAAATS</sequence>
<gene>
    <name evidence="2" type="ORF">CYMTET_39168</name>
</gene>
<protein>
    <submittedName>
        <fullName evidence="2">Uncharacterized protein</fullName>
    </submittedName>
</protein>
<feature type="compositionally biased region" description="Polar residues" evidence="1">
    <location>
        <begin position="870"/>
        <end position="884"/>
    </location>
</feature>
<dbReference type="EMBL" id="LGRX02026014">
    <property type="protein sequence ID" value="KAK3251498.1"/>
    <property type="molecule type" value="Genomic_DNA"/>
</dbReference>
<feature type="region of interest" description="Disordered" evidence="1">
    <location>
        <begin position="686"/>
        <end position="711"/>
    </location>
</feature>
<proteinExistence type="predicted"/>
<feature type="compositionally biased region" description="Polar residues" evidence="1">
    <location>
        <begin position="844"/>
        <end position="862"/>
    </location>
</feature>
<evidence type="ECO:0000313" key="2">
    <source>
        <dbReference type="EMBL" id="KAK3251498.1"/>
    </source>
</evidence>
<dbReference type="SUPFAM" id="SSF57997">
    <property type="entry name" value="Tropomyosin"/>
    <property type="match status" value="1"/>
</dbReference>
<name>A0AAE0F4J2_9CHLO</name>
<dbReference type="AlphaFoldDB" id="A0AAE0F4J2"/>
<evidence type="ECO:0000313" key="3">
    <source>
        <dbReference type="Proteomes" id="UP001190700"/>
    </source>
</evidence>
<feature type="compositionally biased region" description="Low complexity" evidence="1">
    <location>
        <begin position="739"/>
        <end position="754"/>
    </location>
</feature>